<dbReference type="Proteomes" id="UP001276902">
    <property type="component" value="Unassembled WGS sequence"/>
</dbReference>
<dbReference type="InterPro" id="IPR011335">
    <property type="entry name" value="Restrct_endonuc-II-like"/>
</dbReference>
<keyword evidence="6 13" id="KW-0227">DNA damage</keyword>
<dbReference type="GO" id="GO:0000287">
    <property type="term" value="F:magnesium ion binding"/>
    <property type="evidence" value="ECO:0007669"/>
    <property type="project" value="UniProtKB-UniRule"/>
</dbReference>
<evidence type="ECO:0000313" key="16">
    <source>
        <dbReference type="Proteomes" id="UP000247612"/>
    </source>
</evidence>
<comment type="cofactor">
    <cofactor evidence="13">
        <name>Mg(2+)</name>
        <dbReference type="ChEBI" id="CHEBI:18420"/>
    </cofactor>
    <text evidence="13">Binds 1 Mg(2+) ion per subunit.</text>
</comment>
<evidence type="ECO:0000256" key="8">
    <source>
        <dbReference type="ARBA" id="ARBA00022842"/>
    </source>
</evidence>
<evidence type="ECO:0000256" key="7">
    <source>
        <dbReference type="ARBA" id="ARBA00022801"/>
    </source>
</evidence>
<proteinExistence type="inferred from homology"/>
<evidence type="ECO:0000256" key="12">
    <source>
        <dbReference type="ARBA" id="ARBA00029523"/>
    </source>
</evidence>
<dbReference type="STRING" id="1034346.GCA_000313565_01285"/>
<feature type="binding site" evidence="13">
    <location>
        <position position="86"/>
    </location>
    <ligand>
        <name>Mg(2+)</name>
        <dbReference type="ChEBI" id="CHEBI:18420"/>
    </ligand>
</feature>
<dbReference type="GO" id="GO:0006310">
    <property type="term" value="P:DNA recombination"/>
    <property type="evidence" value="ECO:0007669"/>
    <property type="project" value="UniProtKB-UniRule"/>
</dbReference>
<evidence type="ECO:0000256" key="11">
    <source>
        <dbReference type="ARBA" id="ARBA00023447"/>
    </source>
</evidence>
<dbReference type="GO" id="GO:0003676">
    <property type="term" value="F:nucleic acid binding"/>
    <property type="evidence" value="ECO:0007669"/>
    <property type="project" value="InterPro"/>
</dbReference>
<dbReference type="GO" id="GO:0007059">
    <property type="term" value="P:chromosome segregation"/>
    <property type="evidence" value="ECO:0007669"/>
    <property type="project" value="UniProtKB-UniRule"/>
</dbReference>
<keyword evidence="7 13" id="KW-0378">Hydrolase</keyword>
<feature type="binding site" evidence="13">
    <location>
        <position position="120"/>
    </location>
    <ligand>
        <name>Mg(2+)</name>
        <dbReference type="ChEBI" id="CHEBI:18420"/>
    </ligand>
</feature>
<evidence type="ECO:0000256" key="13">
    <source>
        <dbReference type="HAMAP-Rule" id="MF_00130"/>
    </source>
</evidence>
<keyword evidence="10 13" id="KW-0234">DNA repair</keyword>
<name>A0A318KNT1_9FIRM</name>
<evidence type="ECO:0000256" key="9">
    <source>
        <dbReference type="ARBA" id="ARBA00023172"/>
    </source>
</evidence>
<keyword evidence="9 13" id="KW-0233">DNA recombination</keyword>
<gene>
    <name evidence="13 14" type="primary">recU</name>
    <name evidence="15" type="ORF">DES51_1103</name>
    <name evidence="14" type="ORF">MQE39_06270</name>
</gene>
<dbReference type="Gene3D" id="3.40.1350.10">
    <property type="match status" value="1"/>
</dbReference>
<dbReference type="GO" id="GO:0005737">
    <property type="term" value="C:cytoplasm"/>
    <property type="evidence" value="ECO:0007669"/>
    <property type="project" value="UniProtKB-SubCell"/>
</dbReference>
<feature type="binding site" evidence="13">
    <location>
        <position position="101"/>
    </location>
    <ligand>
        <name>Mg(2+)</name>
        <dbReference type="ChEBI" id="CHEBI:18420"/>
    </ligand>
</feature>
<keyword evidence="16" id="KW-1185">Reference proteome</keyword>
<dbReference type="SUPFAM" id="SSF52980">
    <property type="entry name" value="Restriction endonuclease-like"/>
    <property type="match status" value="1"/>
</dbReference>
<comment type="subcellular location">
    <subcellularLocation>
        <location evidence="1 13">Cytoplasm</location>
    </subcellularLocation>
</comment>
<dbReference type="CDD" id="cd22354">
    <property type="entry name" value="RecU-like"/>
    <property type="match status" value="1"/>
</dbReference>
<organism evidence="15 16">
    <name type="scientific">Dielma fastidiosa</name>
    <dbReference type="NCBI Taxonomy" id="1034346"/>
    <lineage>
        <taxon>Bacteria</taxon>
        <taxon>Bacillati</taxon>
        <taxon>Bacillota</taxon>
        <taxon>Erysipelotrichia</taxon>
        <taxon>Erysipelotrichales</taxon>
        <taxon>Erysipelotrichaceae</taxon>
        <taxon>Dielma</taxon>
    </lineage>
</organism>
<feature type="binding site" evidence="13">
    <location>
        <position position="88"/>
    </location>
    <ligand>
        <name>Mg(2+)</name>
        <dbReference type="ChEBI" id="CHEBI:18420"/>
    </ligand>
</feature>
<dbReference type="PIRSF" id="PIRSF037785">
    <property type="entry name" value="RecU"/>
    <property type="match status" value="1"/>
</dbReference>
<comment type="caution">
    <text evidence="15">The sequence shown here is derived from an EMBL/GenBank/DDBJ whole genome shotgun (WGS) entry which is preliminary data.</text>
</comment>
<dbReference type="EC" id="3.1.21.10" evidence="13"/>
<keyword evidence="3 13" id="KW-0540">Nuclease</keyword>
<evidence type="ECO:0000256" key="10">
    <source>
        <dbReference type="ARBA" id="ARBA00023204"/>
    </source>
</evidence>
<dbReference type="InterPro" id="IPR011856">
    <property type="entry name" value="tRNA_endonuc-like_dom_sf"/>
</dbReference>
<evidence type="ECO:0000256" key="4">
    <source>
        <dbReference type="ARBA" id="ARBA00022723"/>
    </source>
</evidence>
<dbReference type="GO" id="GO:0006281">
    <property type="term" value="P:DNA repair"/>
    <property type="evidence" value="ECO:0007669"/>
    <property type="project" value="UniProtKB-UniRule"/>
</dbReference>
<reference evidence="15 16" key="1">
    <citation type="submission" date="2018-05" db="EMBL/GenBank/DDBJ databases">
        <title>Genomic Encyclopedia of Type Strains, Phase IV (KMG-IV): sequencing the most valuable type-strain genomes for metagenomic binning, comparative biology and taxonomic classification.</title>
        <authorList>
            <person name="Goeker M."/>
        </authorList>
    </citation>
    <scope>NUCLEOTIDE SEQUENCE [LARGE SCALE GENOMIC DNA]</scope>
    <source>
        <strain evidence="15 16">JC118</strain>
    </source>
</reference>
<dbReference type="NCBIfam" id="NF002584">
    <property type="entry name" value="PRK02234.1-5"/>
    <property type="match status" value="1"/>
</dbReference>
<evidence type="ECO:0000256" key="3">
    <source>
        <dbReference type="ARBA" id="ARBA00022722"/>
    </source>
</evidence>
<comment type="catalytic activity">
    <reaction evidence="13">
        <text>Endonucleolytic cleavage at a junction such as a reciprocal single-stranded crossover between two homologous DNA duplexes (Holliday junction).</text>
        <dbReference type="EC" id="3.1.21.10"/>
    </reaction>
</comment>
<dbReference type="Proteomes" id="UP000247612">
    <property type="component" value="Unassembled WGS sequence"/>
</dbReference>
<comment type="similarity">
    <text evidence="11 13">Belongs to the RecU family.</text>
</comment>
<dbReference type="HAMAP" id="MF_00130">
    <property type="entry name" value="RecU"/>
    <property type="match status" value="1"/>
</dbReference>
<sequence>MIGYPTKKTNVLQTSAAEALKVDARLSHMGRGMTLESDINASNDYYIEIDRALIHKKPTPIQVVRVDYPKRSSAKIVEAYYKTPSTTDYNGIYRGKAIDFEAKETKNRTSFTFKAIHPHQIKHLEKVLLHGGIGFVIIRFTCLNETYLLDAAYVIDAYNNETKKSLTIQEIRAHGSLIREGLTPRLNYLDNVDELYFMEDKNGK</sequence>
<dbReference type="AlphaFoldDB" id="A0A318KNT1"/>
<comment type="function">
    <text evidence="13">Endonuclease that resolves Holliday junction intermediates in genetic recombination. Cleaves mobile four-strand junctions by introducing symmetrical nicks in paired strands. Promotes annealing of linear ssDNA with homologous dsDNA. Required for DNA repair, homologous recombination and chromosome segregation.</text>
</comment>
<dbReference type="GO" id="GO:0008821">
    <property type="term" value="F:crossover junction DNA endonuclease activity"/>
    <property type="evidence" value="ECO:0007669"/>
    <property type="project" value="UniProtKB-EC"/>
</dbReference>
<keyword evidence="2 13" id="KW-0963">Cytoplasm</keyword>
<dbReference type="InterPro" id="IPR004612">
    <property type="entry name" value="Resolv_RecU"/>
</dbReference>
<evidence type="ECO:0000256" key="6">
    <source>
        <dbReference type="ARBA" id="ARBA00022763"/>
    </source>
</evidence>
<keyword evidence="4 13" id="KW-0479">Metal-binding</keyword>
<dbReference type="EMBL" id="QJKH01000010">
    <property type="protein sequence ID" value="PXX77465.1"/>
    <property type="molecule type" value="Genomic_DNA"/>
</dbReference>
<evidence type="ECO:0000256" key="5">
    <source>
        <dbReference type="ARBA" id="ARBA00022759"/>
    </source>
</evidence>
<protein>
    <recommendedName>
        <fullName evidence="12 13">Holliday junction resolvase RecU</fullName>
        <ecNumber evidence="13">3.1.21.10</ecNumber>
    </recommendedName>
    <alternativeName>
        <fullName evidence="13">Recombination protein U homolog</fullName>
    </alternativeName>
</protein>
<dbReference type="NCBIfam" id="TIGR00648">
    <property type="entry name" value="recU"/>
    <property type="match status" value="1"/>
</dbReference>
<evidence type="ECO:0000313" key="15">
    <source>
        <dbReference type="EMBL" id="PXX77465.1"/>
    </source>
</evidence>
<feature type="site" description="Transition state stabilizer" evidence="13">
    <location>
        <position position="103"/>
    </location>
</feature>
<keyword evidence="5 13" id="KW-0255">Endonuclease</keyword>
<dbReference type="GeneID" id="94439535"/>
<evidence type="ECO:0000256" key="2">
    <source>
        <dbReference type="ARBA" id="ARBA00022490"/>
    </source>
</evidence>
<evidence type="ECO:0000256" key="1">
    <source>
        <dbReference type="ARBA" id="ARBA00004496"/>
    </source>
</evidence>
<dbReference type="EMBL" id="JALDAW010000011">
    <property type="protein sequence ID" value="MDY5167730.1"/>
    <property type="molecule type" value="Genomic_DNA"/>
</dbReference>
<evidence type="ECO:0000313" key="14">
    <source>
        <dbReference type="EMBL" id="MDY5167730.1"/>
    </source>
</evidence>
<dbReference type="RefSeq" id="WP_022937600.1">
    <property type="nucleotide sequence ID" value="NZ_BAABZA010000001.1"/>
</dbReference>
<accession>A0A318KNT1</accession>
<dbReference type="OrthoDB" id="9783592at2"/>
<reference evidence="14" key="2">
    <citation type="submission" date="2022-03" db="EMBL/GenBank/DDBJ databases">
        <title>First case of bacteraemia caused by Dielma fastidiosa in a patient hospitalised with diverticulitis.</title>
        <authorList>
            <person name="Forman-Ankjaer B."/>
            <person name="Hvid-Jensen F."/>
            <person name="Kobel C.M."/>
            <person name="Greve T."/>
        </authorList>
    </citation>
    <scope>NUCLEOTIDE SEQUENCE</scope>
    <source>
        <strain evidence="14">AUH_DF_2021</strain>
    </source>
</reference>
<dbReference type="Pfam" id="PF03838">
    <property type="entry name" value="RecU"/>
    <property type="match status" value="1"/>
</dbReference>
<keyword evidence="8 13" id="KW-0460">Magnesium</keyword>